<dbReference type="Proteomes" id="UP000198546">
    <property type="component" value="Chromosome i"/>
</dbReference>
<sequence>MGEVHLTGELLARGWTSAELARSVRAGEIVRPRRGAYVLDPPGQEAGPPDRLLQHRRLVEATVPQLRVGSAVSHTSAAVLHGLPVPYASLATVDLTRDPATTGRSRGAVHTVAAPLPDDHVTEIDGLPVTTLARTVVDVARHGRFDWGLAASDAALREGLEREELDEVLRSMRRWPGVRRARRVRVESDPAAESPAESIMRARIVEAGFPRPHLQLPVRDGDGRPVGYADFAWPDRGVVAEFDGWTKYGPLVPAGESAASVVVAEKVREDAFRALGWVVVRFVWADLWRPHGITGGLHRAFALARRQAHVAPSAITSPRL</sequence>
<dbReference type="OrthoDB" id="5143202at2"/>
<accession>A0A1G6Y9R6</accession>
<evidence type="ECO:0000313" key="1">
    <source>
        <dbReference type="EMBL" id="SDD87169.1"/>
    </source>
</evidence>
<gene>
    <name evidence="1" type="ORF">SAMN04489747_1942</name>
</gene>
<organism evidence="1 2">
    <name type="scientific">Auraticoccus monumenti</name>
    <dbReference type="NCBI Taxonomy" id="675864"/>
    <lineage>
        <taxon>Bacteria</taxon>
        <taxon>Bacillati</taxon>
        <taxon>Actinomycetota</taxon>
        <taxon>Actinomycetes</taxon>
        <taxon>Propionibacteriales</taxon>
        <taxon>Propionibacteriaceae</taxon>
        <taxon>Auraticoccus</taxon>
    </lineage>
</organism>
<protein>
    <submittedName>
        <fullName evidence="1">Transcriptional regulator, AbiEi antitoxin, Type IV TA system</fullName>
    </submittedName>
</protein>
<evidence type="ECO:0000313" key="2">
    <source>
        <dbReference type="Proteomes" id="UP000198546"/>
    </source>
</evidence>
<reference evidence="1 2" key="1">
    <citation type="submission" date="2016-10" db="EMBL/GenBank/DDBJ databases">
        <authorList>
            <person name="de Groot N.N."/>
        </authorList>
    </citation>
    <scope>NUCLEOTIDE SEQUENCE [LARGE SCALE GENOMIC DNA]</scope>
    <source>
        <strain evidence="1 2">MON 2.2</strain>
    </source>
</reference>
<dbReference type="EMBL" id="LT629688">
    <property type="protein sequence ID" value="SDD87169.1"/>
    <property type="molecule type" value="Genomic_DNA"/>
</dbReference>
<dbReference type="STRING" id="675864.SAMN04489747_1942"/>
<dbReference type="RefSeq" id="WP_090592775.1">
    <property type="nucleotide sequence ID" value="NZ_LT629688.1"/>
</dbReference>
<proteinExistence type="predicted"/>
<dbReference type="AlphaFoldDB" id="A0A1G6Y9R6"/>
<keyword evidence="2" id="KW-1185">Reference proteome</keyword>
<name>A0A1G6Y9R6_9ACTN</name>